<name>A0A420B8H9_SPHD1</name>
<proteinExistence type="predicted"/>
<organism evidence="1 2">
    <name type="scientific">Sphingobacterium detergens</name>
    <dbReference type="NCBI Taxonomy" id="1145106"/>
    <lineage>
        <taxon>Bacteria</taxon>
        <taxon>Pseudomonadati</taxon>
        <taxon>Bacteroidota</taxon>
        <taxon>Sphingobacteriia</taxon>
        <taxon>Sphingobacteriales</taxon>
        <taxon>Sphingobacteriaceae</taxon>
        <taxon>Sphingobacterium</taxon>
    </lineage>
</organism>
<protein>
    <submittedName>
        <fullName evidence="1">Uncharacterized protein</fullName>
    </submittedName>
</protein>
<comment type="caution">
    <text evidence="1">The sequence shown here is derived from an EMBL/GenBank/DDBJ whole genome shotgun (WGS) entry which is preliminary data.</text>
</comment>
<evidence type="ECO:0000313" key="1">
    <source>
        <dbReference type="EMBL" id="RKE53011.1"/>
    </source>
</evidence>
<accession>A0A420B8H9</accession>
<gene>
    <name evidence="1" type="ORF">DFQ12_3258</name>
</gene>
<reference evidence="1 2" key="1">
    <citation type="submission" date="2018-09" db="EMBL/GenBank/DDBJ databases">
        <title>Genomic Encyclopedia of Type Strains, Phase III (KMG-III): the genomes of soil and plant-associated and newly described type strains.</title>
        <authorList>
            <person name="Whitman W."/>
        </authorList>
    </citation>
    <scope>NUCLEOTIDE SEQUENCE [LARGE SCALE GENOMIC DNA]</scope>
    <source>
        <strain evidence="1 2">CECT 7938</strain>
    </source>
</reference>
<dbReference type="AlphaFoldDB" id="A0A420B8H9"/>
<sequence length="45" mass="5440">MQFFECFYFKKLRFQLMSPSVWPILDFFLAVIRELSGTESGFKRV</sequence>
<dbReference type="EMBL" id="RAPY01000002">
    <property type="protein sequence ID" value="RKE53011.1"/>
    <property type="molecule type" value="Genomic_DNA"/>
</dbReference>
<dbReference type="Proteomes" id="UP000286246">
    <property type="component" value="Unassembled WGS sequence"/>
</dbReference>
<evidence type="ECO:0000313" key="2">
    <source>
        <dbReference type="Proteomes" id="UP000286246"/>
    </source>
</evidence>
<keyword evidence="2" id="KW-1185">Reference proteome</keyword>